<dbReference type="HOGENOM" id="CLU_032492_0_0_1"/>
<keyword evidence="2" id="KW-1185">Reference proteome</keyword>
<dbReference type="EMBL" id="AMGV01000004">
    <property type="protein sequence ID" value="KEF58075.1"/>
    <property type="molecule type" value="Genomic_DNA"/>
</dbReference>
<protein>
    <submittedName>
        <fullName evidence="1">Uncharacterized protein</fullName>
    </submittedName>
</protein>
<dbReference type="OrthoDB" id="4150142at2759"/>
<evidence type="ECO:0000313" key="1">
    <source>
        <dbReference type="EMBL" id="KEF58075.1"/>
    </source>
</evidence>
<gene>
    <name evidence="1" type="ORF">A1O9_05998</name>
</gene>
<feature type="non-terminal residue" evidence="1">
    <location>
        <position position="568"/>
    </location>
</feature>
<proteinExistence type="predicted"/>
<organism evidence="1 2">
    <name type="scientific">Exophiala aquamarina CBS 119918</name>
    <dbReference type="NCBI Taxonomy" id="1182545"/>
    <lineage>
        <taxon>Eukaryota</taxon>
        <taxon>Fungi</taxon>
        <taxon>Dikarya</taxon>
        <taxon>Ascomycota</taxon>
        <taxon>Pezizomycotina</taxon>
        <taxon>Eurotiomycetes</taxon>
        <taxon>Chaetothyriomycetidae</taxon>
        <taxon>Chaetothyriales</taxon>
        <taxon>Herpotrichiellaceae</taxon>
        <taxon>Exophiala</taxon>
    </lineage>
</organism>
<dbReference type="RefSeq" id="XP_013260665.1">
    <property type="nucleotide sequence ID" value="XM_013405211.1"/>
</dbReference>
<dbReference type="VEuPathDB" id="FungiDB:A1O9_05998"/>
<sequence length="568" mass="65397">YITYKAAHFLGLPREIRNRIYVAARDDINSQSGLTSKLSQHPLTGFEGLRQASRQLYHEVPQILGTFIVPRTFVNSFLRMPIHSHSMWDNFRSLHVEIPHDSDVEVFGCLAHALKQVARELQDLRLYGVGLDAHGIPTSSQTKACGKFDNSLFPNQRNLAISGQDWMVRLPLINTIQCLINLRTLVLDNLNMPVLEAHVLKYKDHLESLYICMDHRTTLHYEYLLDSSAKKMVRNLMWGVRQSCPLKELEISMNSTMNVGRILGLSVNTLEKLTIIVPDQSKQSACERQSNWIGDLAQILQFILRTSQKLQTLKVCIHAALYENDKWSGQLIGAFNMHMPFMLTLQTVELHIQARSRWFAQEFIEALPDSVQRFYAPELLFAGHFKAMLTMLTFKTKLDLEGYDHTKHRMIGEDPMRRDSIFFPRSELCFIGYEYALETRPTLYEMQHEYAIELLKLNAKLLDRHRNRHLAKIGGWHIPLNSKEPASLEEYNAAVTAARLGQLGGPIFDEIPELHVFATHNEYFGKEDEAVDIFYREAVAQANDLLSLTYPAFEDVSDDFRHSNHWIS</sequence>
<feature type="non-terminal residue" evidence="1">
    <location>
        <position position="1"/>
    </location>
</feature>
<comment type="caution">
    <text evidence="1">The sequence shown here is derived from an EMBL/GenBank/DDBJ whole genome shotgun (WGS) entry which is preliminary data.</text>
</comment>
<dbReference type="Proteomes" id="UP000027920">
    <property type="component" value="Unassembled WGS sequence"/>
</dbReference>
<accession>A0A072PRB1</accession>
<dbReference type="GeneID" id="25280918"/>
<name>A0A072PRB1_9EURO</name>
<evidence type="ECO:0000313" key="2">
    <source>
        <dbReference type="Proteomes" id="UP000027920"/>
    </source>
</evidence>
<reference evidence="1 2" key="1">
    <citation type="submission" date="2013-03" db="EMBL/GenBank/DDBJ databases">
        <title>The Genome Sequence of Exophiala aquamarina CBS 119918.</title>
        <authorList>
            <consortium name="The Broad Institute Genomics Platform"/>
            <person name="Cuomo C."/>
            <person name="de Hoog S."/>
            <person name="Gorbushina A."/>
            <person name="Walker B."/>
            <person name="Young S.K."/>
            <person name="Zeng Q."/>
            <person name="Gargeya S."/>
            <person name="Fitzgerald M."/>
            <person name="Haas B."/>
            <person name="Abouelleil A."/>
            <person name="Allen A.W."/>
            <person name="Alvarado L."/>
            <person name="Arachchi H.M."/>
            <person name="Berlin A.M."/>
            <person name="Chapman S.B."/>
            <person name="Gainer-Dewar J."/>
            <person name="Goldberg J."/>
            <person name="Griggs A."/>
            <person name="Gujja S."/>
            <person name="Hansen M."/>
            <person name="Howarth C."/>
            <person name="Imamovic A."/>
            <person name="Ireland A."/>
            <person name="Larimer J."/>
            <person name="McCowan C."/>
            <person name="Murphy C."/>
            <person name="Pearson M."/>
            <person name="Poon T.W."/>
            <person name="Priest M."/>
            <person name="Roberts A."/>
            <person name="Saif S."/>
            <person name="Shea T."/>
            <person name="Sisk P."/>
            <person name="Sykes S."/>
            <person name="Wortman J."/>
            <person name="Nusbaum C."/>
            <person name="Birren B."/>
        </authorList>
    </citation>
    <scope>NUCLEOTIDE SEQUENCE [LARGE SCALE GENOMIC DNA]</scope>
    <source>
        <strain evidence="1 2">CBS 119918</strain>
    </source>
</reference>
<dbReference type="AlphaFoldDB" id="A0A072PRB1"/>
<dbReference type="SUPFAM" id="SSF52047">
    <property type="entry name" value="RNI-like"/>
    <property type="match status" value="1"/>
</dbReference>